<evidence type="ECO:0000256" key="6">
    <source>
        <dbReference type="ARBA" id="ARBA00022801"/>
    </source>
</evidence>
<feature type="domain" description="Tetrahydrofolate dehydrogenase/cyclohydrolase catalytic" evidence="13">
    <location>
        <begin position="5"/>
        <end position="119"/>
    </location>
</feature>
<dbReference type="RefSeq" id="WP_180849601.1">
    <property type="nucleotide sequence ID" value="NZ_CP047418.1"/>
</dbReference>
<dbReference type="InterPro" id="IPR036291">
    <property type="entry name" value="NAD(P)-bd_dom_sf"/>
</dbReference>
<keyword evidence="4 12" id="KW-0028">Amino-acid biosynthesis</keyword>
<dbReference type="CDD" id="cd01080">
    <property type="entry name" value="NAD_bind_m-THF_DH_Cyclohyd"/>
    <property type="match status" value="1"/>
</dbReference>
<dbReference type="NCBIfam" id="NF010783">
    <property type="entry name" value="PRK14186.1"/>
    <property type="match status" value="1"/>
</dbReference>
<organism evidence="15 16">
    <name type="scientific">Ligilactobacillus saerimneri</name>
    <dbReference type="NCBI Taxonomy" id="228229"/>
    <lineage>
        <taxon>Bacteria</taxon>
        <taxon>Bacillati</taxon>
        <taxon>Bacillota</taxon>
        <taxon>Bacilli</taxon>
        <taxon>Lactobacillales</taxon>
        <taxon>Lactobacillaceae</taxon>
        <taxon>Ligilactobacillus</taxon>
    </lineage>
</organism>
<dbReference type="InterPro" id="IPR020867">
    <property type="entry name" value="THF_DH/CycHdrlase_CS"/>
</dbReference>
<comment type="function">
    <text evidence="12">Catalyzes the oxidation of 5,10-methylenetetrahydrofolate to 5,10-methenyltetrahydrofolate and then the hydrolysis of 5,10-methenyltetrahydrofolate to 10-formyltetrahydrofolate.</text>
</comment>
<dbReference type="EMBL" id="CP047418">
    <property type="protein sequence ID" value="QLL77852.1"/>
    <property type="molecule type" value="Genomic_DNA"/>
</dbReference>
<dbReference type="PANTHER" id="PTHR48099">
    <property type="entry name" value="C-1-TETRAHYDROFOLATE SYNTHASE, CYTOPLASMIC-RELATED"/>
    <property type="match status" value="1"/>
</dbReference>
<evidence type="ECO:0000256" key="10">
    <source>
        <dbReference type="ARBA" id="ARBA00023167"/>
    </source>
</evidence>
<dbReference type="Pfam" id="PF00763">
    <property type="entry name" value="THF_DHG_CYH"/>
    <property type="match status" value="1"/>
</dbReference>
<dbReference type="UniPathway" id="UPA00193"/>
<dbReference type="FunFam" id="3.40.50.10860:FF:000005">
    <property type="entry name" value="C-1-tetrahydrofolate synthase, cytoplasmic, putative"/>
    <property type="match status" value="1"/>
</dbReference>
<evidence type="ECO:0000256" key="8">
    <source>
        <dbReference type="ARBA" id="ARBA00023002"/>
    </source>
</evidence>
<dbReference type="GO" id="GO:0009086">
    <property type="term" value="P:methionine biosynthetic process"/>
    <property type="evidence" value="ECO:0007669"/>
    <property type="project" value="UniProtKB-KW"/>
</dbReference>
<dbReference type="InterPro" id="IPR020631">
    <property type="entry name" value="THF_DH/CycHdrlase_NAD-bd_dom"/>
</dbReference>
<comment type="pathway">
    <text evidence="1 12">One-carbon metabolism; tetrahydrofolate interconversion.</text>
</comment>
<dbReference type="SUPFAM" id="SSF51735">
    <property type="entry name" value="NAD(P)-binding Rossmann-fold domains"/>
    <property type="match status" value="1"/>
</dbReference>
<evidence type="ECO:0000256" key="9">
    <source>
        <dbReference type="ARBA" id="ARBA00023102"/>
    </source>
</evidence>
<evidence type="ECO:0000256" key="11">
    <source>
        <dbReference type="ARBA" id="ARBA00023268"/>
    </source>
</evidence>
<dbReference type="InterPro" id="IPR046346">
    <property type="entry name" value="Aminoacid_DH-like_N_sf"/>
</dbReference>
<dbReference type="EC" id="1.5.1.5" evidence="12"/>
<dbReference type="GO" id="GO:0035999">
    <property type="term" value="P:tetrahydrofolate interconversion"/>
    <property type="evidence" value="ECO:0007669"/>
    <property type="project" value="UniProtKB-UniRule"/>
</dbReference>
<evidence type="ECO:0000259" key="13">
    <source>
        <dbReference type="Pfam" id="PF00763"/>
    </source>
</evidence>
<dbReference type="GO" id="GO:0004488">
    <property type="term" value="F:methylenetetrahydrofolate dehydrogenase (NADP+) activity"/>
    <property type="evidence" value="ECO:0007669"/>
    <property type="project" value="UniProtKB-UniRule"/>
</dbReference>
<keyword evidence="11 12" id="KW-0511">Multifunctional enzyme</keyword>
<dbReference type="PROSITE" id="PS00767">
    <property type="entry name" value="THF_DHG_CYH_2"/>
    <property type="match status" value="1"/>
</dbReference>
<evidence type="ECO:0000256" key="5">
    <source>
        <dbReference type="ARBA" id="ARBA00022755"/>
    </source>
</evidence>
<reference evidence="15 16" key="1">
    <citation type="submission" date="2020-01" db="EMBL/GenBank/DDBJ databases">
        <title>Complete and circular genome sequences of six lactobacillus isolates from horses.</title>
        <authorList>
            <person name="Hassan H.M."/>
        </authorList>
    </citation>
    <scope>NUCLEOTIDE SEQUENCE [LARGE SCALE GENOMIC DNA]</scope>
    <source>
        <strain evidence="15 16">1A</strain>
    </source>
</reference>
<dbReference type="SUPFAM" id="SSF53223">
    <property type="entry name" value="Aminoacid dehydrogenase-like, N-terminal domain"/>
    <property type="match status" value="1"/>
</dbReference>
<evidence type="ECO:0000256" key="3">
    <source>
        <dbReference type="ARBA" id="ARBA00022563"/>
    </source>
</evidence>
<dbReference type="Gene3D" id="3.40.50.10860">
    <property type="entry name" value="Leucine Dehydrogenase, chain A, domain 1"/>
    <property type="match status" value="1"/>
</dbReference>
<evidence type="ECO:0000256" key="4">
    <source>
        <dbReference type="ARBA" id="ARBA00022605"/>
    </source>
</evidence>
<sequence length="280" mass="30139">MTVLLDGKKLATTVRSKLKERTAALRAKGIIPRLVVIMVGDNSASAVYVRNKKRAATEVGIEAVDLHLPGTTSQDELLALIDQYNQDPKVHGILVQLPLPQQIDEKVVTQAISPLKDVDGFHPMNVGQLFMGTPQALPCTPRGIMELLAAYDIEVAGKNVVIIGRSNIVGRPMAALMVNHDATVTITHSKTQNLAAITRQADILVVAIGRGEFVTKDFVKPGTVVVDVGMNHNAEGKLVGDVKRDDMLDHASYLTPVPGGVGPMTIAMLMQQTVEFAERS</sequence>
<proteinExistence type="inferred from homology"/>
<dbReference type="GO" id="GO:0005829">
    <property type="term" value="C:cytosol"/>
    <property type="evidence" value="ECO:0007669"/>
    <property type="project" value="TreeGrafter"/>
</dbReference>
<keyword evidence="6 12" id="KW-0378">Hydrolase</keyword>
<comment type="catalytic activity">
    <reaction evidence="12">
        <text>(6R)-5,10-methenyltetrahydrofolate + H2O = (6R)-10-formyltetrahydrofolate + H(+)</text>
        <dbReference type="Rhea" id="RHEA:23700"/>
        <dbReference type="ChEBI" id="CHEBI:15377"/>
        <dbReference type="ChEBI" id="CHEBI:15378"/>
        <dbReference type="ChEBI" id="CHEBI:57455"/>
        <dbReference type="ChEBI" id="CHEBI:195366"/>
        <dbReference type="EC" id="3.5.4.9"/>
    </reaction>
</comment>
<dbReference type="PROSITE" id="PS00766">
    <property type="entry name" value="THF_DHG_CYH_1"/>
    <property type="match status" value="1"/>
</dbReference>
<feature type="binding site" evidence="12">
    <location>
        <begin position="164"/>
        <end position="166"/>
    </location>
    <ligand>
        <name>NADP(+)</name>
        <dbReference type="ChEBI" id="CHEBI:58349"/>
    </ligand>
</feature>
<dbReference type="Proteomes" id="UP000510886">
    <property type="component" value="Chromosome"/>
</dbReference>
<keyword evidence="5 12" id="KW-0658">Purine biosynthesis</keyword>
<keyword evidence="8 12" id="KW-0560">Oxidoreductase</keyword>
<name>A0A7H9EKQ1_9LACO</name>
<evidence type="ECO:0000259" key="14">
    <source>
        <dbReference type="Pfam" id="PF02882"/>
    </source>
</evidence>
<keyword evidence="3 12" id="KW-0554">One-carbon metabolism</keyword>
<keyword evidence="7 12" id="KW-0521">NADP</keyword>
<dbReference type="InterPro" id="IPR020630">
    <property type="entry name" value="THF_DH/CycHdrlase_cat_dom"/>
</dbReference>
<comment type="catalytic activity">
    <reaction evidence="12">
        <text>(6R)-5,10-methylene-5,6,7,8-tetrahydrofolate + NADP(+) = (6R)-5,10-methenyltetrahydrofolate + NADPH</text>
        <dbReference type="Rhea" id="RHEA:22812"/>
        <dbReference type="ChEBI" id="CHEBI:15636"/>
        <dbReference type="ChEBI" id="CHEBI:57455"/>
        <dbReference type="ChEBI" id="CHEBI:57783"/>
        <dbReference type="ChEBI" id="CHEBI:58349"/>
        <dbReference type="EC" id="1.5.1.5"/>
    </reaction>
</comment>
<dbReference type="GO" id="GO:0000105">
    <property type="term" value="P:L-histidine biosynthetic process"/>
    <property type="evidence" value="ECO:0007669"/>
    <property type="project" value="UniProtKB-KW"/>
</dbReference>
<accession>A0A7H9EKQ1</accession>
<protein>
    <recommendedName>
        <fullName evidence="12">Bifunctional protein FolD</fullName>
    </recommendedName>
    <domain>
        <recommendedName>
            <fullName evidence="12">Methylenetetrahydrofolate dehydrogenase</fullName>
            <ecNumber evidence="12">1.5.1.5</ecNumber>
        </recommendedName>
    </domain>
    <domain>
        <recommendedName>
            <fullName evidence="12">Methenyltetrahydrofolate cyclohydrolase</fullName>
            <ecNumber evidence="12">3.5.4.9</ecNumber>
        </recommendedName>
    </domain>
</protein>
<feature type="domain" description="Tetrahydrofolate dehydrogenase/cyclohydrolase NAD(P)-binding" evidence="14">
    <location>
        <begin position="138"/>
        <end position="279"/>
    </location>
</feature>
<dbReference type="InterPro" id="IPR000672">
    <property type="entry name" value="THF_DH/CycHdrlase"/>
</dbReference>
<dbReference type="PANTHER" id="PTHR48099:SF5">
    <property type="entry name" value="C-1-TETRAHYDROFOLATE SYNTHASE, CYTOPLASMIC"/>
    <property type="match status" value="1"/>
</dbReference>
<evidence type="ECO:0000256" key="12">
    <source>
        <dbReference type="HAMAP-Rule" id="MF_01576"/>
    </source>
</evidence>
<evidence type="ECO:0000256" key="7">
    <source>
        <dbReference type="ARBA" id="ARBA00022857"/>
    </source>
</evidence>
<keyword evidence="10 12" id="KW-0486">Methionine biosynthesis</keyword>
<dbReference type="Pfam" id="PF02882">
    <property type="entry name" value="THF_DHG_CYH_C"/>
    <property type="match status" value="1"/>
</dbReference>
<evidence type="ECO:0000313" key="15">
    <source>
        <dbReference type="EMBL" id="QLL77852.1"/>
    </source>
</evidence>
<comment type="similarity">
    <text evidence="12">Belongs to the tetrahydrofolate dehydrogenase/cyclohydrolase family.</text>
</comment>
<dbReference type="FunFam" id="3.40.50.720:FF:000094">
    <property type="entry name" value="Bifunctional protein FolD"/>
    <property type="match status" value="1"/>
</dbReference>
<evidence type="ECO:0000256" key="2">
    <source>
        <dbReference type="ARBA" id="ARBA00011738"/>
    </source>
</evidence>
<dbReference type="GO" id="GO:0006164">
    <property type="term" value="P:purine nucleotide biosynthetic process"/>
    <property type="evidence" value="ECO:0007669"/>
    <property type="project" value="UniProtKB-KW"/>
</dbReference>
<dbReference type="AlphaFoldDB" id="A0A7H9EKQ1"/>
<evidence type="ECO:0000313" key="16">
    <source>
        <dbReference type="Proteomes" id="UP000510886"/>
    </source>
</evidence>
<dbReference type="KEGG" id="lsw:GTO87_04090"/>
<comment type="subunit">
    <text evidence="2 12">Homodimer.</text>
</comment>
<keyword evidence="9 12" id="KW-0368">Histidine biosynthesis</keyword>
<gene>
    <name evidence="12 15" type="primary">folD</name>
    <name evidence="15" type="ORF">GTO87_04090</name>
</gene>
<evidence type="ECO:0000256" key="1">
    <source>
        <dbReference type="ARBA" id="ARBA00004777"/>
    </source>
</evidence>
<comment type="caution">
    <text evidence="12">Lacks conserved residue(s) required for the propagation of feature annotation.</text>
</comment>
<dbReference type="HAMAP" id="MF_01576">
    <property type="entry name" value="THF_DHG_CYH"/>
    <property type="match status" value="1"/>
</dbReference>
<dbReference type="Gene3D" id="3.40.50.720">
    <property type="entry name" value="NAD(P)-binding Rossmann-like Domain"/>
    <property type="match status" value="1"/>
</dbReference>
<dbReference type="PRINTS" id="PR00085">
    <property type="entry name" value="THFDHDRGNASE"/>
</dbReference>
<dbReference type="EC" id="3.5.4.9" evidence="12"/>
<dbReference type="GO" id="GO:0004477">
    <property type="term" value="F:methenyltetrahydrofolate cyclohydrolase activity"/>
    <property type="evidence" value="ECO:0007669"/>
    <property type="project" value="UniProtKB-UniRule"/>
</dbReference>